<protein>
    <submittedName>
        <fullName evidence="4">16S RNA G1207 methylase RsmC</fullName>
    </submittedName>
</protein>
<evidence type="ECO:0000259" key="3">
    <source>
        <dbReference type="Pfam" id="PF13649"/>
    </source>
</evidence>
<dbReference type="InterPro" id="IPR041698">
    <property type="entry name" value="Methyltransf_25"/>
</dbReference>
<evidence type="ECO:0000256" key="2">
    <source>
        <dbReference type="SAM" id="MobiDB-lite"/>
    </source>
</evidence>
<dbReference type="Proteomes" id="UP000600171">
    <property type="component" value="Unassembled WGS sequence"/>
</dbReference>
<evidence type="ECO:0000313" key="4">
    <source>
        <dbReference type="EMBL" id="GGH56272.1"/>
    </source>
</evidence>
<sequence length="227" mass="24938">MTDQHQQKKHGVRDNMPSTDLPPRDFWNEMYSQRERMWSGKANATLEAELTKLEPGTVLDLGCGEGGDVFWLAQHGWRATGIDISDVAVARARENAAALGLSEDEANFVCADLTTWESEATFDVVVSSFLQSPVELFREQILADALKRVKPGGRLIVLSHAGLPPWAEVDPDFHRFPNPVQEAEYLAPEESGDTVIFAGAVEREVEGPDGQKGTIPDGLIVVEKALL</sequence>
<dbReference type="PANTHER" id="PTHR43861">
    <property type="entry name" value="TRANS-ACONITATE 2-METHYLTRANSFERASE-RELATED"/>
    <property type="match status" value="1"/>
</dbReference>
<dbReference type="InterPro" id="IPR029063">
    <property type="entry name" value="SAM-dependent_MTases_sf"/>
</dbReference>
<gene>
    <name evidence="4" type="ORF">GCM10007359_00200</name>
</gene>
<dbReference type="AlphaFoldDB" id="A0A917ILL9"/>
<dbReference type="GO" id="GO:0008168">
    <property type="term" value="F:methyltransferase activity"/>
    <property type="evidence" value="ECO:0007669"/>
    <property type="project" value="UniProtKB-KW"/>
</dbReference>
<comment type="caution">
    <text evidence="4">The sequence shown here is derived from an EMBL/GenBank/DDBJ whole genome shotgun (WGS) entry which is preliminary data.</text>
</comment>
<evidence type="ECO:0000256" key="1">
    <source>
        <dbReference type="ARBA" id="ARBA00022679"/>
    </source>
</evidence>
<evidence type="ECO:0000313" key="5">
    <source>
        <dbReference type="Proteomes" id="UP000600171"/>
    </source>
</evidence>
<dbReference type="PANTHER" id="PTHR43861:SF3">
    <property type="entry name" value="PUTATIVE (AFU_ORTHOLOGUE AFUA_2G14390)-RELATED"/>
    <property type="match status" value="1"/>
</dbReference>
<dbReference type="Gene3D" id="3.40.50.150">
    <property type="entry name" value="Vaccinia Virus protein VP39"/>
    <property type="match status" value="1"/>
</dbReference>
<proteinExistence type="predicted"/>
<dbReference type="GO" id="GO:0032259">
    <property type="term" value="P:methylation"/>
    <property type="evidence" value="ECO:0007669"/>
    <property type="project" value="UniProtKB-KW"/>
</dbReference>
<dbReference type="CDD" id="cd02440">
    <property type="entry name" value="AdoMet_MTases"/>
    <property type="match status" value="1"/>
</dbReference>
<keyword evidence="4" id="KW-0489">Methyltransferase</keyword>
<name>A0A917ILL9_9MICC</name>
<feature type="domain" description="Methyltransferase" evidence="3">
    <location>
        <begin position="58"/>
        <end position="153"/>
    </location>
</feature>
<keyword evidence="1" id="KW-0808">Transferase</keyword>
<accession>A0A917ILL9</accession>
<dbReference type="RefSeq" id="WP_188358325.1">
    <property type="nucleotide sequence ID" value="NZ_BMDC01000001.1"/>
</dbReference>
<reference evidence="4 5" key="1">
    <citation type="journal article" date="2014" name="Int. J. Syst. Evol. Microbiol.">
        <title>Complete genome sequence of Corynebacterium casei LMG S-19264T (=DSM 44701T), isolated from a smear-ripened cheese.</title>
        <authorList>
            <consortium name="US DOE Joint Genome Institute (JGI-PGF)"/>
            <person name="Walter F."/>
            <person name="Albersmeier A."/>
            <person name="Kalinowski J."/>
            <person name="Ruckert C."/>
        </authorList>
    </citation>
    <scope>NUCLEOTIDE SEQUENCE [LARGE SCALE GENOMIC DNA]</scope>
    <source>
        <strain evidence="4 5">CCM 8669</strain>
    </source>
</reference>
<dbReference type="Pfam" id="PF13649">
    <property type="entry name" value="Methyltransf_25"/>
    <property type="match status" value="1"/>
</dbReference>
<feature type="region of interest" description="Disordered" evidence="2">
    <location>
        <begin position="1"/>
        <end position="23"/>
    </location>
</feature>
<dbReference type="EMBL" id="BMDC01000001">
    <property type="protein sequence ID" value="GGH56272.1"/>
    <property type="molecule type" value="Genomic_DNA"/>
</dbReference>
<organism evidence="4 5">
    <name type="scientific">Rothia aerolata</name>
    <dbReference type="NCBI Taxonomy" id="1812262"/>
    <lineage>
        <taxon>Bacteria</taxon>
        <taxon>Bacillati</taxon>
        <taxon>Actinomycetota</taxon>
        <taxon>Actinomycetes</taxon>
        <taxon>Micrococcales</taxon>
        <taxon>Micrococcaceae</taxon>
        <taxon>Rothia</taxon>
    </lineage>
</organism>
<dbReference type="SUPFAM" id="SSF53335">
    <property type="entry name" value="S-adenosyl-L-methionine-dependent methyltransferases"/>
    <property type="match status" value="1"/>
</dbReference>
<keyword evidence="5" id="KW-1185">Reference proteome</keyword>